<dbReference type="InterPro" id="IPR001387">
    <property type="entry name" value="Cro/C1-type_HTH"/>
</dbReference>
<dbReference type="SMART" id="SM00028">
    <property type="entry name" value="TPR"/>
    <property type="match status" value="5"/>
</dbReference>
<dbReference type="Gene3D" id="1.10.260.40">
    <property type="entry name" value="lambda repressor-like DNA-binding domains"/>
    <property type="match status" value="1"/>
</dbReference>
<dbReference type="AlphaFoldDB" id="A0A495X839"/>
<accession>A0A495X839</accession>
<organism evidence="5 6">
    <name type="scientific">Saccharothrix variisporea</name>
    <dbReference type="NCBI Taxonomy" id="543527"/>
    <lineage>
        <taxon>Bacteria</taxon>
        <taxon>Bacillati</taxon>
        <taxon>Actinomycetota</taxon>
        <taxon>Actinomycetes</taxon>
        <taxon>Pseudonocardiales</taxon>
        <taxon>Pseudonocardiaceae</taxon>
        <taxon>Saccharothrix</taxon>
    </lineage>
</organism>
<dbReference type="Proteomes" id="UP000272729">
    <property type="component" value="Unassembled WGS sequence"/>
</dbReference>
<dbReference type="SMART" id="SM00530">
    <property type="entry name" value="HTH_XRE"/>
    <property type="match status" value="1"/>
</dbReference>
<dbReference type="GO" id="GO:0003677">
    <property type="term" value="F:DNA binding"/>
    <property type="evidence" value="ECO:0007669"/>
    <property type="project" value="InterPro"/>
</dbReference>
<comment type="caution">
    <text evidence="5">The sequence shown here is derived from an EMBL/GenBank/DDBJ whole genome shotgun (WGS) entry which is preliminary data.</text>
</comment>
<keyword evidence="6" id="KW-1185">Reference proteome</keyword>
<name>A0A495X839_9PSEU</name>
<reference evidence="5 6" key="1">
    <citation type="submission" date="2018-10" db="EMBL/GenBank/DDBJ databases">
        <title>Sequencing the genomes of 1000 actinobacteria strains.</title>
        <authorList>
            <person name="Klenk H.-P."/>
        </authorList>
    </citation>
    <scope>NUCLEOTIDE SEQUENCE [LARGE SCALE GENOMIC DNA]</scope>
    <source>
        <strain evidence="5 6">DSM 43911</strain>
    </source>
</reference>
<dbReference type="InterPro" id="IPR019734">
    <property type="entry name" value="TPR_rpt"/>
</dbReference>
<dbReference type="GO" id="GO:0043531">
    <property type="term" value="F:ADP binding"/>
    <property type="evidence" value="ECO:0007669"/>
    <property type="project" value="InterPro"/>
</dbReference>
<dbReference type="SUPFAM" id="SSF47413">
    <property type="entry name" value="lambda repressor-like DNA-binding domains"/>
    <property type="match status" value="1"/>
</dbReference>
<evidence type="ECO:0000256" key="2">
    <source>
        <dbReference type="ARBA" id="ARBA00022803"/>
    </source>
</evidence>
<evidence type="ECO:0000259" key="4">
    <source>
        <dbReference type="PROSITE" id="PS50943"/>
    </source>
</evidence>
<dbReference type="CDD" id="cd00093">
    <property type="entry name" value="HTH_XRE"/>
    <property type="match status" value="1"/>
</dbReference>
<dbReference type="InterPro" id="IPR013105">
    <property type="entry name" value="TPR_2"/>
</dbReference>
<dbReference type="SMART" id="SM00382">
    <property type="entry name" value="AAA"/>
    <property type="match status" value="1"/>
</dbReference>
<dbReference type="InterPro" id="IPR011990">
    <property type="entry name" value="TPR-like_helical_dom_sf"/>
</dbReference>
<feature type="repeat" description="TPR" evidence="3">
    <location>
        <begin position="547"/>
        <end position="580"/>
    </location>
</feature>
<keyword evidence="2 3" id="KW-0802">TPR repeat</keyword>
<dbReference type="Gene3D" id="3.40.50.300">
    <property type="entry name" value="P-loop containing nucleotide triphosphate hydrolases"/>
    <property type="match status" value="1"/>
</dbReference>
<dbReference type="Pfam" id="PF13424">
    <property type="entry name" value="TPR_12"/>
    <property type="match status" value="2"/>
</dbReference>
<dbReference type="SUPFAM" id="SSF48452">
    <property type="entry name" value="TPR-like"/>
    <property type="match status" value="2"/>
</dbReference>
<dbReference type="PROSITE" id="PS50005">
    <property type="entry name" value="TPR"/>
    <property type="match status" value="2"/>
</dbReference>
<dbReference type="Pfam" id="PF13560">
    <property type="entry name" value="HTH_31"/>
    <property type="match status" value="1"/>
</dbReference>
<dbReference type="PRINTS" id="PR00364">
    <property type="entry name" value="DISEASERSIST"/>
</dbReference>
<evidence type="ECO:0000256" key="3">
    <source>
        <dbReference type="PROSITE-ProRule" id="PRU00339"/>
    </source>
</evidence>
<dbReference type="PROSITE" id="PS50943">
    <property type="entry name" value="HTH_CROC1"/>
    <property type="match status" value="1"/>
</dbReference>
<evidence type="ECO:0000256" key="1">
    <source>
        <dbReference type="ARBA" id="ARBA00022737"/>
    </source>
</evidence>
<feature type="repeat" description="TPR" evidence="3">
    <location>
        <begin position="668"/>
        <end position="701"/>
    </location>
</feature>
<dbReference type="InterPro" id="IPR010982">
    <property type="entry name" value="Lambda_DNA-bd_dom_sf"/>
</dbReference>
<gene>
    <name evidence="5" type="ORF">DFJ66_0874</name>
</gene>
<evidence type="ECO:0000313" key="5">
    <source>
        <dbReference type="EMBL" id="RKT67698.1"/>
    </source>
</evidence>
<dbReference type="EMBL" id="RBXR01000001">
    <property type="protein sequence ID" value="RKT67698.1"/>
    <property type="molecule type" value="Genomic_DNA"/>
</dbReference>
<dbReference type="Pfam" id="PF07719">
    <property type="entry name" value="TPR_2"/>
    <property type="match status" value="1"/>
</dbReference>
<dbReference type="PANTHER" id="PTHR47691:SF3">
    <property type="entry name" value="HTH-TYPE TRANSCRIPTIONAL REGULATOR RV0890C-RELATED"/>
    <property type="match status" value="1"/>
</dbReference>
<feature type="domain" description="HTH cro/C1-type" evidence="4">
    <location>
        <begin position="15"/>
        <end position="70"/>
    </location>
</feature>
<dbReference type="InterPro" id="IPR027417">
    <property type="entry name" value="P-loop_NTPase"/>
</dbReference>
<proteinExistence type="predicted"/>
<protein>
    <submittedName>
        <fullName evidence="5">Tetratricopeptide repeat protein</fullName>
    </submittedName>
</protein>
<dbReference type="InterPro" id="IPR003593">
    <property type="entry name" value="AAA+_ATPase"/>
</dbReference>
<dbReference type="PANTHER" id="PTHR47691">
    <property type="entry name" value="REGULATOR-RELATED"/>
    <property type="match status" value="1"/>
</dbReference>
<keyword evidence="1" id="KW-0677">Repeat</keyword>
<evidence type="ECO:0000313" key="6">
    <source>
        <dbReference type="Proteomes" id="UP000272729"/>
    </source>
</evidence>
<dbReference type="Gene3D" id="1.25.40.10">
    <property type="entry name" value="Tetratricopeptide repeat domain"/>
    <property type="match status" value="2"/>
</dbReference>
<dbReference type="SUPFAM" id="SSF52540">
    <property type="entry name" value="P-loop containing nucleoside triphosphate hydrolases"/>
    <property type="match status" value="1"/>
</dbReference>
<sequence length="766" mass="82763">MSDGRLAPGDLGALVREWRTRALLTQEELADRAGLNVRTIRRLENGALRRPRSTSVRLLIEALALDRAEADLLTTAAAGRAPREPPSGAPRQLPAALAGFTGRDTQLRRLDGFLRADPDEADATAVVAIAGPAGVGKTSLAVHWAHRAARHFPDGQLYVDLRGFDPSGTAVHPSEALRGFLTADGVPPERVPAGTEAQSALYRSRLAGRRVLVLLDNARDADQVRPLLPGGGTCLVLVTSRTPLSGLIAHDGAHPVLLDVLTPTEAQHLLARRLGPRRVAAEPEAVAEIVARCARLPLALAVVAARAAIRPGFPLAGFAAELRESSGLDALSGHDARADLRSVFSWSTNAVSPAAARLFRLLGTHPGPDTSTAAAAALAALPLAEARALLAELADAYLVVEHAPGRYTCHDLLRGHATELARIHDTEQDRRSATLRVLDHYLHTGRAAAALFNPQRTEPALAPPQPGVSPEPVPDYAAALAWFTTEHRALLAAADHAVRTGHHRHAAHLAWAVSGFLDRRGHWEDWIRCQGTALTASRHLGDRALEADAHRNLGRANARLGREDEAYEHYHQALELYRRIDDLGGQARTHTNLALLLEQTQNHAEALSHALQSLSIHRGLNDDGVGHANALNTVGWCYALVGDYRQTLVHCQEAIVLHRTINDRDGEAATWDTLGYAHHHLGNHRQATTCYQAAIRLYRELGDRYYESLSLIHLGDLHNGAGAPTTARENWQRAMHILTDLNHPAATDVQARLQGAVETTPSTTTR</sequence>